<dbReference type="OrthoDB" id="9790710at2"/>
<protein>
    <submittedName>
        <fullName evidence="2">Glycosyltransferase family 1 protein</fullName>
    </submittedName>
</protein>
<reference evidence="3" key="1">
    <citation type="submission" date="2018-05" db="EMBL/GenBank/DDBJ databases">
        <title>Genome Sequencing of selected type strains of the family Eggerthellaceae.</title>
        <authorList>
            <person name="Danylec N."/>
            <person name="Stoll D.A."/>
            <person name="Doetsch A."/>
            <person name="Huch M."/>
        </authorList>
    </citation>
    <scope>NUCLEOTIDE SEQUENCE [LARGE SCALE GENOMIC DNA]</scope>
    <source>
        <strain evidence="3">DSM 22006</strain>
    </source>
</reference>
<keyword evidence="2" id="KW-0808">Transferase</keyword>
<comment type="caution">
    <text evidence="2">The sequence shown here is derived from an EMBL/GenBank/DDBJ whole genome shotgun (WGS) entry which is preliminary data.</text>
</comment>
<dbReference type="Gene3D" id="3.40.50.2000">
    <property type="entry name" value="Glycogen Phosphorylase B"/>
    <property type="match status" value="2"/>
</dbReference>
<evidence type="ECO:0000259" key="1">
    <source>
        <dbReference type="Pfam" id="PF00534"/>
    </source>
</evidence>
<dbReference type="InterPro" id="IPR001296">
    <property type="entry name" value="Glyco_trans_1"/>
</dbReference>
<dbReference type="RefSeq" id="WP_123220104.1">
    <property type="nucleotide sequence ID" value="NZ_JACHYQ010000003.1"/>
</dbReference>
<feature type="domain" description="Glycosyl transferase family 1" evidence="1">
    <location>
        <begin position="189"/>
        <end position="300"/>
    </location>
</feature>
<evidence type="ECO:0000313" key="2">
    <source>
        <dbReference type="EMBL" id="RNM33196.1"/>
    </source>
</evidence>
<dbReference type="Pfam" id="PF00534">
    <property type="entry name" value="Glycos_transf_1"/>
    <property type="match status" value="1"/>
</dbReference>
<gene>
    <name evidence="2" type="ORF">DMP05_08860</name>
</gene>
<name>A0A3N0I9C1_9ACTN</name>
<dbReference type="AlphaFoldDB" id="A0A3N0I9C1"/>
<accession>A0A3N0I9C1</accession>
<organism evidence="2 3">
    <name type="scientific">Slackia isoflavoniconvertens</name>
    <dbReference type="NCBI Taxonomy" id="572010"/>
    <lineage>
        <taxon>Bacteria</taxon>
        <taxon>Bacillati</taxon>
        <taxon>Actinomycetota</taxon>
        <taxon>Coriobacteriia</taxon>
        <taxon>Eggerthellales</taxon>
        <taxon>Eggerthellaceae</taxon>
        <taxon>Slackia</taxon>
    </lineage>
</organism>
<sequence>MIRVLQVIGVMDRGGAETMIMNLYRAIDRTKIQFDFLVHEQREGDYDAEIRELGGRFFRLPRFAGLNEHSYRMECRTLFAAHPEWPIVHGHIGSCAPIYLSEAKRAGRYTIAHSHAQNYDTGLAGFAFRAVSYPSRFIADYFIGCSREAGIDRFGKRIVEGDAFSVLPNGINASHYTCGQSEHDDAKAKMGFAGRPVVCHVGRLTPVKNHEFLFDVFERIKQKWPNAVLVLAGRGELEEPLKQSVVSRGIDASVRFLGVVDDVAEVLRASDLFVFPSVREGLGLAVVEAQASGLPTVMSTGVPESALMGTRIQRIPLEKGAEEWGRVCVRYLNEALVNERHDGVELVRLHGFDIEQTSKWLEAFYCCASK</sequence>
<keyword evidence="3" id="KW-1185">Reference proteome</keyword>
<dbReference type="Proteomes" id="UP000271472">
    <property type="component" value="Unassembled WGS sequence"/>
</dbReference>
<dbReference type="PANTHER" id="PTHR12526">
    <property type="entry name" value="GLYCOSYLTRANSFERASE"/>
    <property type="match status" value="1"/>
</dbReference>
<evidence type="ECO:0000313" key="3">
    <source>
        <dbReference type="Proteomes" id="UP000271472"/>
    </source>
</evidence>
<dbReference type="EMBL" id="QIBZ01000019">
    <property type="protein sequence ID" value="RNM33196.1"/>
    <property type="molecule type" value="Genomic_DNA"/>
</dbReference>
<dbReference type="GO" id="GO:0016757">
    <property type="term" value="F:glycosyltransferase activity"/>
    <property type="evidence" value="ECO:0007669"/>
    <property type="project" value="UniProtKB-KW"/>
</dbReference>
<proteinExistence type="predicted"/>
<dbReference type="SUPFAM" id="SSF53756">
    <property type="entry name" value="UDP-Glycosyltransferase/glycogen phosphorylase"/>
    <property type="match status" value="1"/>
</dbReference>
<dbReference type="GeneID" id="98663382"/>